<keyword evidence="1" id="KW-0645">Protease</keyword>
<dbReference type="SUPFAM" id="SSF55486">
    <property type="entry name" value="Metalloproteases ('zincins'), catalytic domain"/>
    <property type="match status" value="1"/>
</dbReference>
<name>A0ABU5H752_9BACT</name>
<gene>
    <name evidence="1" type="ORF">SYV04_23150</name>
</gene>
<evidence type="ECO:0000313" key="2">
    <source>
        <dbReference type="Proteomes" id="UP001291309"/>
    </source>
</evidence>
<dbReference type="RefSeq" id="WP_321548036.1">
    <property type="nucleotide sequence ID" value="NZ_JAXIVS010000008.1"/>
</dbReference>
<dbReference type="PROSITE" id="PS51257">
    <property type="entry name" value="PROKAR_LIPOPROTEIN"/>
    <property type="match status" value="1"/>
</dbReference>
<sequence length="255" mass="26372">MFKKAAVLVASCGALLSGCGTEPQTENEEIISNLVEAGFPASDIMVSEGSVYVGRDAHVTLDASREMLQAGSEGPEQYRTTNLVGTSVTKICVVPTTQFNSYSRLSAGLDLAIANYNSLGLRLTFARGSGSGCTATISAKTMSGTGGSAGFPTGGKPYGTINIGTGLQSYSEDVNEHVITHELGHAIGFRHTDYYNRSISCGSGGDEGASNVGAIHIPGTPTTATVGGSVMNSCFRSTESGEWTNSDKTALNALY</sequence>
<dbReference type="InterPro" id="IPR024653">
    <property type="entry name" value="Peptidase_M10/M27/M57"/>
</dbReference>
<keyword evidence="2" id="KW-1185">Reference proteome</keyword>
<keyword evidence="1" id="KW-0482">Metalloprotease</keyword>
<proteinExistence type="predicted"/>
<organism evidence="1 2">
    <name type="scientific">Hyalangium rubrum</name>
    <dbReference type="NCBI Taxonomy" id="3103134"/>
    <lineage>
        <taxon>Bacteria</taxon>
        <taxon>Pseudomonadati</taxon>
        <taxon>Myxococcota</taxon>
        <taxon>Myxococcia</taxon>
        <taxon>Myxococcales</taxon>
        <taxon>Cystobacterineae</taxon>
        <taxon>Archangiaceae</taxon>
        <taxon>Hyalangium</taxon>
    </lineage>
</organism>
<comment type="caution">
    <text evidence="1">The sequence shown here is derived from an EMBL/GenBank/DDBJ whole genome shotgun (WGS) entry which is preliminary data.</text>
</comment>
<dbReference type="GO" id="GO:0008237">
    <property type="term" value="F:metallopeptidase activity"/>
    <property type="evidence" value="ECO:0007669"/>
    <property type="project" value="UniProtKB-KW"/>
</dbReference>
<keyword evidence="1" id="KW-0378">Hydrolase</keyword>
<dbReference type="EMBL" id="JAXIVS010000008">
    <property type="protein sequence ID" value="MDY7229309.1"/>
    <property type="molecule type" value="Genomic_DNA"/>
</dbReference>
<accession>A0ABU5H752</accession>
<dbReference type="InterPro" id="IPR024079">
    <property type="entry name" value="MetalloPept_cat_dom_sf"/>
</dbReference>
<evidence type="ECO:0000313" key="1">
    <source>
        <dbReference type="EMBL" id="MDY7229309.1"/>
    </source>
</evidence>
<protein>
    <submittedName>
        <fullName evidence="1">Zinc-dependent metalloprotease</fullName>
    </submittedName>
</protein>
<dbReference type="Gene3D" id="3.40.390.10">
    <property type="entry name" value="Collagenase (Catalytic Domain)"/>
    <property type="match status" value="1"/>
</dbReference>
<dbReference type="Pfam" id="PF12388">
    <property type="entry name" value="Peptidase_M57"/>
    <property type="match status" value="1"/>
</dbReference>
<dbReference type="Proteomes" id="UP001291309">
    <property type="component" value="Unassembled WGS sequence"/>
</dbReference>
<reference evidence="1 2" key="1">
    <citation type="submission" date="2023-12" db="EMBL/GenBank/DDBJ databases">
        <title>the genome sequence of Hyalangium sp. s54d21.</title>
        <authorList>
            <person name="Zhang X."/>
        </authorList>
    </citation>
    <scope>NUCLEOTIDE SEQUENCE [LARGE SCALE GENOMIC DNA]</scope>
    <source>
        <strain evidence="2">s54d21</strain>
    </source>
</reference>